<keyword evidence="4" id="KW-1185">Reference proteome</keyword>
<sequence>MRRLAPVCLALAAALLGCSSGSGPGEGGAPAAAAKSPTTSGSSTGERQISYANRLPMALYSYSVDENTVIESAQHVLTRRCLKTYGIAYETPPQPLDAPRSADRRYGLSSATEAALYGYHPNRDIAQLPDGPDLPKDALPVFYGKRGAPQGSGEKLTYKGKAIPDDGCFGQSVAKLSEQYDDPAGAAVASRIANESYEKTLADPAVKEAFRKWSACMRSSGFRYSSPMEPLNTPAFQGNDISAKEKQTATADVRCKKETRLLDIWFKAETGLQKAEIEKNTVALESLRAAHREKAEAARRILAEG</sequence>
<organism evidence="3 4">
    <name type="scientific">Streptomyces cellulosae</name>
    <dbReference type="NCBI Taxonomy" id="1968"/>
    <lineage>
        <taxon>Bacteria</taxon>
        <taxon>Bacillati</taxon>
        <taxon>Actinomycetota</taxon>
        <taxon>Actinomycetes</taxon>
        <taxon>Kitasatosporales</taxon>
        <taxon>Streptomycetaceae</taxon>
        <taxon>Streptomyces</taxon>
    </lineage>
</organism>
<evidence type="ECO:0008006" key="5">
    <source>
        <dbReference type="Google" id="ProtNLM"/>
    </source>
</evidence>
<dbReference type="Proteomes" id="UP001612415">
    <property type="component" value="Unassembled WGS sequence"/>
</dbReference>
<proteinExistence type="predicted"/>
<evidence type="ECO:0000256" key="2">
    <source>
        <dbReference type="SAM" id="SignalP"/>
    </source>
</evidence>
<evidence type="ECO:0000313" key="4">
    <source>
        <dbReference type="Proteomes" id="UP001612415"/>
    </source>
</evidence>
<feature type="region of interest" description="Disordered" evidence="1">
    <location>
        <begin position="26"/>
        <end position="47"/>
    </location>
</feature>
<comment type="caution">
    <text evidence="3">The sequence shown here is derived from an EMBL/GenBank/DDBJ whole genome shotgun (WGS) entry which is preliminary data.</text>
</comment>
<accession>A0ABW7YBE3</accession>
<gene>
    <name evidence="3" type="ORF">ACIA8P_31890</name>
</gene>
<dbReference type="PROSITE" id="PS51257">
    <property type="entry name" value="PROKAR_LIPOPROTEIN"/>
    <property type="match status" value="1"/>
</dbReference>
<dbReference type="EMBL" id="JBITDC010000014">
    <property type="protein sequence ID" value="MFI5679187.1"/>
    <property type="molecule type" value="Genomic_DNA"/>
</dbReference>
<keyword evidence="2" id="KW-0732">Signal</keyword>
<feature type="compositionally biased region" description="Low complexity" evidence="1">
    <location>
        <begin position="29"/>
        <end position="45"/>
    </location>
</feature>
<dbReference type="RefSeq" id="WP_398659692.1">
    <property type="nucleotide sequence ID" value="NZ_JBITDC010000014.1"/>
</dbReference>
<protein>
    <recommendedName>
        <fullName evidence="5">Lipoprotein</fullName>
    </recommendedName>
</protein>
<reference evidence="3 4" key="1">
    <citation type="submission" date="2024-10" db="EMBL/GenBank/DDBJ databases">
        <title>The Natural Products Discovery Center: Release of the First 8490 Sequenced Strains for Exploring Actinobacteria Biosynthetic Diversity.</title>
        <authorList>
            <person name="Kalkreuter E."/>
            <person name="Kautsar S.A."/>
            <person name="Yang D."/>
            <person name="Bader C.D."/>
            <person name="Teijaro C.N."/>
            <person name="Fluegel L."/>
            <person name="Davis C.M."/>
            <person name="Simpson J.R."/>
            <person name="Lauterbach L."/>
            <person name="Steele A.D."/>
            <person name="Gui C."/>
            <person name="Meng S."/>
            <person name="Li G."/>
            <person name="Viehrig K."/>
            <person name="Ye F."/>
            <person name="Su P."/>
            <person name="Kiefer A.F."/>
            <person name="Nichols A."/>
            <person name="Cepeda A.J."/>
            <person name="Yan W."/>
            <person name="Fan B."/>
            <person name="Jiang Y."/>
            <person name="Adhikari A."/>
            <person name="Zheng C.-J."/>
            <person name="Schuster L."/>
            <person name="Cowan T.M."/>
            <person name="Smanski M.J."/>
            <person name="Chevrette M.G."/>
            <person name="De Carvalho L.P.S."/>
            <person name="Shen B."/>
        </authorList>
    </citation>
    <scope>NUCLEOTIDE SEQUENCE [LARGE SCALE GENOMIC DNA]</scope>
    <source>
        <strain evidence="3 4">NPDC051599</strain>
    </source>
</reference>
<evidence type="ECO:0000313" key="3">
    <source>
        <dbReference type="EMBL" id="MFI5679187.1"/>
    </source>
</evidence>
<feature type="signal peptide" evidence="2">
    <location>
        <begin position="1"/>
        <end position="24"/>
    </location>
</feature>
<evidence type="ECO:0000256" key="1">
    <source>
        <dbReference type="SAM" id="MobiDB-lite"/>
    </source>
</evidence>
<name>A0ABW7YBE3_STRCE</name>
<feature type="chain" id="PRO_5045380889" description="Lipoprotein" evidence="2">
    <location>
        <begin position="25"/>
        <end position="305"/>
    </location>
</feature>